<dbReference type="Proteomes" id="UP000325161">
    <property type="component" value="Chromosome"/>
</dbReference>
<dbReference type="CDD" id="cd16364">
    <property type="entry name" value="T3SC_I-like"/>
    <property type="match status" value="1"/>
</dbReference>
<proteinExistence type="predicted"/>
<evidence type="ECO:0000313" key="1">
    <source>
        <dbReference type="EMBL" id="QEI04917.1"/>
    </source>
</evidence>
<dbReference type="Gene3D" id="3.30.1460.10">
    <property type="match status" value="1"/>
</dbReference>
<dbReference type="OrthoDB" id="8644107at2"/>
<dbReference type="InterPro" id="IPR010261">
    <property type="entry name" value="Tir_chaperone"/>
</dbReference>
<dbReference type="KEGG" id="pacr:FXN63_02970"/>
<dbReference type="GO" id="GO:0030254">
    <property type="term" value="P:protein secretion by the type III secretion system"/>
    <property type="evidence" value="ECO:0007669"/>
    <property type="project" value="InterPro"/>
</dbReference>
<dbReference type="EMBL" id="CP043046">
    <property type="protein sequence ID" value="QEI04917.1"/>
    <property type="molecule type" value="Genomic_DNA"/>
</dbReference>
<protein>
    <submittedName>
        <fullName evidence="1">Type III secretion system chaperone</fullName>
    </submittedName>
</protein>
<accession>A0A5C0AX45</accession>
<sequence>MSWRSPVSQYRALDKKLQHVPHWRGTFSVPLVTDTLYPHRRSCMDIDTSAVLREWTQKLEQAMGLTIGADDSGAFALHTQGGAPVVVEPVPGQQALILSSDLGTIDSNTPATLLRALLVANFQPGIVAPSVIGLQPQDGTITLRLIWTPNDAGWTYEFFVDVLGAFGEQTDALAQSVKSRDIERLLPTAPTEPGNTTFDAPQFA</sequence>
<name>A0A5C0AX45_9BURK</name>
<evidence type="ECO:0000313" key="2">
    <source>
        <dbReference type="Proteomes" id="UP000325161"/>
    </source>
</evidence>
<keyword evidence="2" id="KW-1185">Reference proteome</keyword>
<dbReference type="AlphaFoldDB" id="A0A5C0AX45"/>
<organism evidence="1 2">
    <name type="scientific">Pigmentiphaga aceris</name>
    <dbReference type="NCBI Taxonomy" id="1940612"/>
    <lineage>
        <taxon>Bacteria</taxon>
        <taxon>Pseudomonadati</taxon>
        <taxon>Pseudomonadota</taxon>
        <taxon>Betaproteobacteria</taxon>
        <taxon>Burkholderiales</taxon>
        <taxon>Alcaligenaceae</taxon>
        <taxon>Pigmentiphaga</taxon>
    </lineage>
</organism>
<dbReference type="Pfam" id="PF05932">
    <property type="entry name" value="CesT"/>
    <property type="match status" value="1"/>
</dbReference>
<reference evidence="1 2" key="1">
    <citation type="submission" date="2019-08" db="EMBL/GenBank/DDBJ databases">
        <title>Amphibian skin-associated Pigmentiphaga: genome sequence and occurrence across geography and hosts.</title>
        <authorList>
            <person name="Bletz M.C."/>
            <person name="Bunk B."/>
            <person name="Sproeer C."/>
            <person name="Biwer P."/>
            <person name="Reiter S."/>
            <person name="Rabemananjara F.C.E."/>
            <person name="Schulz S."/>
            <person name="Overmann J."/>
            <person name="Vences M."/>
        </authorList>
    </citation>
    <scope>NUCLEOTIDE SEQUENCE [LARGE SCALE GENOMIC DNA]</scope>
    <source>
        <strain evidence="1 2">Mada1488</strain>
    </source>
</reference>
<gene>
    <name evidence="1" type="ORF">FXN63_02970</name>
</gene>
<dbReference type="SUPFAM" id="SSF69635">
    <property type="entry name" value="Type III secretory system chaperone-like"/>
    <property type="match status" value="1"/>
</dbReference>